<evidence type="ECO:0000256" key="2">
    <source>
        <dbReference type="ARBA" id="ARBA00022475"/>
    </source>
</evidence>
<evidence type="ECO:0000313" key="8">
    <source>
        <dbReference type="EMBL" id="GAG94120.1"/>
    </source>
</evidence>
<dbReference type="GO" id="GO:0022857">
    <property type="term" value="F:transmembrane transporter activity"/>
    <property type="evidence" value="ECO:0007669"/>
    <property type="project" value="InterPro"/>
</dbReference>
<dbReference type="InterPro" id="IPR036259">
    <property type="entry name" value="MFS_trans_sf"/>
</dbReference>
<comment type="caution">
    <text evidence="8">The sequence shown here is derived from an EMBL/GenBank/DDBJ whole genome shotgun (WGS) entry which is preliminary data.</text>
</comment>
<dbReference type="EMBL" id="BART01019619">
    <property type="protein sequence ID" value="GAG94120.1"/>
    <property type="molecule type" value="Genomic_DNA"/>
</dbReference>
<evidence type="ECO:0000256" key="6">
    <source>
        <dbReference type="SAM" id="Phobius"/>
    </source>
</evidence>
<comment type="subcellular location">
    <subcellularLocation>
        <location evidence="1">Cell membrane</location>
        <topology evidence="1">Multi-pass membrane protein</topology>
    </subcellularLocation>
</comment>
<evidence type="ECO:0000259" key="7">
    <source>
        <dbReference type="PROSITE" id="PS50850"/>
    </source>
</evidence>
<evidence type="ECO:0000256" key="3">
    <source>
        <dbReference type="ARBA" id="ARBA00022692"/>
    </source>
</evidence>
<proteinExistence type="predicted"/>
<feature type="transmembrane region" description="Helical" evidence="6">
    <location>
        <begin position="129"/>
        <end position="152"/>
    </location>
</feature>
<dbReference type="AlphaFoldDB" id="X1BGI6"/>
<reference evidence="8" key="1">
    <citation type="journal article" date="2014" name="Front. Microbiol.">
        <title>High frequency of phylogenetically diverse reductive dehalogenase-homologous genes in deep subseafloor sedimentary metagenomes.</title>
        <authorList>
            <person name="Kawai M."/>
            <person name="Futagami T."/>
            <person name="Toyoda A."/>
            <person name="Takaki Y."/>
            <person name="Nishi S."/>
            <person name="Hori S."/>
            <person name="Arai W."/>
            <person name="Tsubouchi T."/>
            <person name="Morono Y."/>
            <person name="Uchiyama I."/>
            <person name="Ito T."/>
            <person name="Fujiyama A."/>
            <person name="Inagaki F."/>
            <person name="Takami H."/>
        </authorList>
    </citation>
    <scope>NUCLEOTIDE SEQUENCE</scope>
    <source>
        <strain evidence="8">Expedition CK06-06</strain>
    </source>
</reference>
<sequence>MSRWTWFVILFSRVTLNLAVRVTYPFLPAIARGLGISFERAGLLVAARHLVGLTGALWGLLGERKGYAWGMVIGLSALLLGSLTVSVSRTFSLALVGFVLIGLSKPVYDPNVQAFASDRIPYSKRARALGILESSWAGSWLIGIPLSGFLIAHFGWQSPFVLISVAAL</sequence>
<keyword evidence="3 6" id="KW-0812">Transmembrane</keyword>
<accession>X1BGI6</accession>
<keyword evidence="5 6" id="KW-0472">Membrane</keyword>
<keyword evidence="4 6" id="KW-1133">Transmembrane helix</keyword>
<dbReference type="InterPro" id="IPR011701">
    <property type="entry name" value="MFS"/>
</dbReference>
<organism evidence="8">
    <name type="scientific">marine sediment metagenome</name>
    <dbReference type="NCBI Taxonomy" id="412755"/>
    <lineage>
        <taxon>unclassified sequences</taxon>
        <taxon>metagenomes</taxon>
        <taxon>ecological metagenomes</taxon>
    </lineage>
</organism>
<protein>
    <recommendedName>
        <fullName evidence="7">Major facilitator superfamily (MFS) profile domain-containing protein</fullName>
    </recommendedName>
</protein>
<feature type="transmembrane region" description="Helical" evidence="6">
    <location>
        <begin position="68"/>
        <end position="85"/>
    </location>
</feature>
<evidence type="ECO:0000256" key="1">
    <source>
        <dbReference type="ARBA" id="ARBA00004651"/>
    </source>
</evidence>
<dbReference type="PROSITE" id="PS50850">
    <property type="entry name" value="MFS"/>
    <property type="match status" value="1"/>
</dbReference>
<gene>
    <name evidence="8" type="ORF">S01H4_36662</name>
</gene>
<feature type="transmembrane region" description="Helical" evidence="6">
    <location>
        <begin position="91"/>
        <end position="108"/>
    </location>
</feature>
<evidence type="ECO:0000256" key="4">
    <source>
        <dbReference type="ARBA" id="ARBA00022989"/>
    </source>
</evidence>
<dbReference type="PANTHER" id="PTHR43124">
    <property type="entry name" value="PURINE EFFLUX PUMP PBUE"/>
    <property type="match status" value="1"/>
</dbReference>
<dbReference type="InterPro" id="IPR020846">
    <property type="entry name" value="MFS_dom"/>
</dbReference>
<feature type="non-terminal residue" evidence="8">
    <location>
        <position position="168"/>
    </location>
</feature>
<feature type="transmembrane region" description="Helical" evidence="6">
    <location>
        <begin position="43"/>
        <end position="61"/>
    </location>
</feature>
<dbReference type="Gene3D" id="1.20.1250.20">
    <property type="entry name" value="MFS general substrate transporter like domains"/>
    <property type="match status" value="1"/>
</dbReference>
<name>X1BGI6_9ZZZZ</name>
<dbReference type="GO" id="GO:0005886">
    <property type="term" value="C:plasma membrane"/>
    <property type="evidence" value="ECO:0007669"/>
    <property type="project" value="UniProtKB-SubCell"/>
</dbReference>
<keyword evidence="2" id="KW-1003">Cell membrane</keyword>
<evidence type="ECO:0000256" key="5">
    <source>
        <dbReference type="ARBA" id="ARBA00023136"/>
    </source>
</evidence>
<dbReference type="SUPFAM" id="SSF103473">
    <property type="entry name" value="MFS general substrate transporter"/>
    <property type="match status" value="1"/>
</dbReference>
<dbReference type="PANTHER" id="PTHR43124:SF3">
    <property type="entry name" value="CHLORAMPHENICOL EFFLUX PUMP RV0191"/>
    <property type="match status" value="1"/>
</dbReference>
<feature type="domain" description="Major facilitator superfamily (MFS) profile" evidence="7">
    <location>
        <begin position="5"/>
        <end position="168"/>
    </location>
</feature>
<dbReference type="InterPro" id="IPR050189">
    <property type="entry name" value="MFS_Efflux_Transporters"/>
</dbReference>
<dbReference type="Pfam" id="PF07690">
    <property type="entry name" value="MFS_1"/>
    <property type="match status" value="1"/>
</dbReference>